<evidence type="ECO:0000256" key="1">
    <source>
        <dbReference type="SAM" id="MobiDB-lite"/>
    </source>
</evidence>
<organism evidence="2">
    <name type="scientific">marine metagenome</name>
    <dbReference type="NCBI Taxonomy" id="408172"/>
    <lineage>
        <taxon>unclassified sequences</taxon>
        <taxon>metagenomes</taxon>
        <taxon>ecological metagenomes</taxon>
    </lineage>
</organism>
<feature type="region of interest" description="Disordered" evidence="1">
    <location>
        <begin position="22"/>
        <end position="43"/>
    </location>
</feature>
<reference evidence="2" key="1">
    <citation type="submission" date="2018-05" db="EMBL/GenBank/DDBJ databases">
        <authorList>
            <person name="Lanie J.A."/>
            <person name="Ng W.-L."/>
            <person name="Kazmierczak K.M."/>
            <person name="Andrzejewski T.M."/>
            <person name="Davidsen T.M."/>
            <person name="Wayne K.J."/>
            <person name="Tettelin H."/>
            <person name="Glass J.I."/>
            <person name="Rusch D."/>
            <person name="Podicherti R."/>
            <person name="Tsui H.-C.T."/>
            <person name="Winkler M.E."/>
        </authorList>
    </citation>
    <scope>NUCLEOTIDE SEQUENCE</scope>
</reference>
<dbReference type="EMBL" id="UINC01207682">
    <property type="protein sequence ID" value="SVE29877.1"/>
    <property type="molecule type" value="Genomic_DNA"/>
</dbReference>
<proteinExistence type="predicted"/>
<evidence type="ECO:0000313" key="2">
    <source>
        <dbReference type="EMBL" id="SVE29877.1"/>
    </source>
</evidence>
<gene>
    <name evidence="2" type="ORF">METZ01_LOCUS482731</name>
</gene>
<accession>A0A383CBY1</accession>
<sequence>MLHGVRPELPQNSNSLLWLLRRAPPPDARPSSPKPGYEMVSTL</sequence>
<dbReference type="AlphaFoldDB" id="A0A383CBY1"/>
<name>A0A383CBY1_9ZZZZ</name>
<protein>
    <submittedName>
        <fullName evidence="2">Uncharacterized protein</fullName>
    </submittedName>
</protein>